<evidence type="ECO:0000313" key="3">
    <source>
        <dbReference type="Proteomes" id="UP000315700"/>
    </source>
</evidence>
<dbReference type="CDD" id="cd00838">
    <property type="entry name" value="MPP_superfamily"/>
    <property type="match status" value="1"/>
</dbReference>
<feature type="chain" id="PRO_5021958746" evidence="1">
    <location>
        <begin position="27"/>
        <end position="639"/>
    </location>
</feature>
<feature type="signal peptide" evidence="1">
    <location>
        <begin position="1"/>
        <end position="26"/>
    </location>
</feature>
<keyword evidence="3" id="KW-1185">Reference proteome</keyword>
<dbReference type="OrthoDB" id="9761852at2"/>
<reference evidence="2 3" key="1">
    <citation type="submission" date="2019-02" db="EMBL/GenBank/DDBJ databases">
        <title>Deep-cultivation of Planctomycetes and their phenomic and genomic characterization uncovers novel biology.</title>
        <authorList>
            <person name="Wiegand S."/>
            <person name="Jogler M."/>
            <person name="Boedeker C."/>
            <person name="Pinto D."/>
            <person name="Vollmers J."/>
            <person name="Rivas-Marin E."/>
            <person name="Kohn T."/>
            <person name="Peeters S.H."/>
            <person name="Heuer A."/>
            <person name="Rast P."/>
            <person name="Oberbeckmann S."/>
            <person name="Bunk B."/>
            <person name="Jeske O."/>
            <person name="Meyerdierks A."/>
            <person name="Storesund J.E."/>
            <person name="Kallscheuer N."/>
            <person name="Luecker S."/>
            <person name="Lage O.M."/>
            <person name="Pohl T."/>
            <person name="Merkel B.J."/>
            <person name="Hornburger P."/>
            <person name="Mueller R.-W."/>
            <person name="Bruemmer F."/>
            <person name="Labrenz M."/>
            <person name="Spormann A.M."/>
            <person name="Op den Camp H."/>
            <person name="Overmann J."/>
            <person name="Amann R."/>
            <person name="Jetten M.S.M."/>
            <person name="Mascher T."/>
            <person name="Medema M.H."/>
            <person name="Devos D.P."/>
            <person name="Kaster A.-K."/>
            <person name="Ovreas L."/>
            <person name="Rohde M."/>
            <person name="Galperin M.Y."/>
            <person name="Jogler C."/>
        </authorList>
    </citation>
    <scope>NUCLEOTIDE SEQUENCE [LARGE SCALE GENOMIC DNA]</scope>
    <source>
        <strain evidence="2 3">Pan44</strain>
    </source>
</reference>
<dbReference type="EMBL" id="CP036271">
    <property type="protein sequence ID" value="QDT53330.1"/>
    <property type="molecule type" value="Genomic_DNA"/>
</dbReference>
<proteinExistence type="predicted"/>
<dbReference type="SUPFAM" id="SSF56300">
    <property type="entry name" value="Metallo-dependent phosphatases"/>
    <property type="match status" value="1"/>
</dbReference>
<name>A0A517SB07_9PLAN</name>
<dbReference type="InterPro" id="IPR029052">
    <property type="entry name" value="Metallo-depent_PP-like"/>
</dbReference>
<dbReference type="InterPro" id="IPR038607">
    <property type="entry name" value="PhoD-like_sf"/>
</dbReference>
<sequence precursor="true">MNRRSALLRSLAAFALSLIRPGQARAQALAPRPFGEANPNLDSLAVGEWWTKRQPPRNPPPSLDVPRDEVVAFAVYTHDNGVLKMTAQLFPLKPGEERMARLELKHGDEWKEVARQEVLYPGWSSHFRIEMWDNTKDVPYRVRHGANAMFEGLIRRDPKDKDEIVVANMSCNSSRTTGLRPEIIDNITLQNPDLLFFAGDQTYRHTEHTAGWIEFGLQFRDILRDRPTICIPDDHDVGHPNLWGENGKVSKIAGNADGGYMFPAEYVNLVQRHQSWHLPDPVDPAPVEQGITVYFTRLRVGGVDFAILEDRKFKSGPAGKIPQMGPRPDHINDPKYDPKSIDLPGLELLGKRQEKFLEDWTADWTGADVKCVLSQTAFCGAVHMHGKEDQRLLADLDCNGWPQTPRNRALKLIRRAGATHLCGDQHLTVLVKHGIDEFGDGPYAFTSPALVNTIYGRWWHPENEQPGPNPVPSSPLPWTGDFLDGLGNRISMLAYANPPKIADEKQRADGYGLVRFNKKKQTITYECWPRFSDAKEGDKAQFAGWPQTVAMAANDGRKPTAWLPPLHFDIDNPVVRVIEETTGEVLYSRRIVGREFRPPVFSDGSFIVSVGLDTPEVTLPAMQSRPWNREDRIHLIKLA</sequence>
<dbReference type="InParanoid" id="A0A517SB07"/>
<dbReference type="RefSeq" id="WP_145028460.1">
    <property type="nucleotide sequence ID" value="NZ_CP036271.1"/>
</dbReference>
<dbReference type="KEGG" id="ccos:Pan44_13460"/>
<gene>
    <name evidence="2" type="ORF">Pan44_13460</name>
</gene>
<accession>A0A517SB07</accession>
<protein>
    <submittedName>
        <fullName evidence="2">PhoD-like phosphatase</fullName>
    </submittedName>
</protein>
<keyword evidence="1" id="KW-0732">Signal</keyword>
<organism evidence="2 3">
    <name type="scientific">Caulifigura coniformis</name>
    <dbReference type="NCBI Taxonomy" id="2527983"/>
    <lineage>
        <taxon>Bacteria</taxon>
        <taxon>Pseudomonadati</taxon>
        <taxon>Planctomycetota</taxon>
        <taxon>Planctomycetia</taxon>
        <taxon>Planctomycetales</taxon>
        <taxon>Planctomycetaceae</taxon>
        <taxon>Caulifigura</taxon>
    </lineage>
</organism>
<evidence type="ECO:0000256" key="1">
    <source>
        <dbReference type="SAM" id="SignalP"/>
    </source>
</evidence>
<dbReference type="AlphaFoldDB" id="A0A517SB07"/>
<dbReference type="Gene3D" id="3.60.21.70">
    <property type="entry name" value="PhoD-like phosphatase"/>
    <property type="match status" value="1"/>
</dbReference>
<dbReference type="Proteomes" id="UP000315700">
    <property type="component" value="Chromosome"/>
</dbReference>
<evidence type="ECO:0000313" key="2">
    <source>
        <dbReference type="EMBL" id="QDT53330.1"/>
    </source>
</evidence>